<dbReference type="EMBL" id="CAHIKZ030001421">
    <property type="protein sequence ID" value="CAE1263610.1"/>
    <property type="molecule type" value="Genomic_DNA"/>
</dbReference>
<dbReference type="PANTHER" id="PTHR10372">
    <property type="entry name" value="PLAKOPHILLIN-RELATED"/>
    <property type="match status" value="1"/>
</dbReference>
<dbReference type="SUPFAM" id="SSF48371">
    <property type="entry name" value="ARM repeat"/>
    <property type="match status" value="1"/>
</dbReference>
<gene>
    <name evidence="4" type="ORF">SPHA_33778</name>
</gene>
<name>A0A812CGL0_ACAPH</name>
<feature type="transmembrane region" description="Helical" evidence="3">
    <location>
        <begin position="334"/>
        <end position="356"/>
    </location>
</feature>
<proteinExistence type="predicted"/>
<dbReference type="GO" id="GO:0005886">
    <property type="term" value="C:plasma membrane"/>
    <property type="evidence" value="ECO:0007669"/>
    <property type="project" value="TreeGrafter"/>
</dbReference>
<dbReference type="InterPro" id="IPR011989">
    <property type="entry name" value="ARM-like"/>
</dbReference>
<keyword evidence="3" id="KW-0472">Membrane</keyword>
<sequence length="613" mass="68257">MVTGVLWNLSSCEELKKAIIDDCLTVLVMVVMIPHSGWGRQGTAQPQAPPGEQWTTVFRNASGVLRNISSAGYQARKRLRECDGLVESLIHAVKTAIGQSDIDNKPVENCVCILRNLSYRIQEVDDPEFYLKRTLQRQQRNLEKGENTGCFGGTARKKNAQKSELKARPDQSSNRMTPPKGQEILWHPDIVHIYLPLLADCSNPVTLEAAVGAIQNLAACDWQPGIDIRAAVRKEKVKLPFQCCFPHTHISRYVLHIEILIFITCLFLSQFCLTFVSLVSFFFFFLFSSLLSSLSLFLSSSLSLSFCLPLSLSFCLPLSLSFCLPLSLSLLSSLSLSFCLPLSLSLFVFLSLSLFLSSSLSLSFCLPLSLSLFVFLSLSLFCLSSLSLFLFSLSLFLSSLSLSFFSLFSLSLSFLSFSLSFLSSSLFFVFLSLSFVFSLSLFVFLSLSFSFSLFLSSLSFCLPLSLSFVFLSLSLCLPSLSLCLPLSLFVFLSLSLSLSEKKNLSLSLLSLAVVSLYYNRQSDNTTDDTICAVIATLYEIIKKNPSFAHSLLGEGGVSRLVSITQSEGLYLEKTVRYSAMVLHTMWQFKELSGEYRKQGYTESDFITKTSTFR</sequence>
<reference evidence="4" key="1">
    <citation type="submission" date="2021-01" db="EMBL/GenBank/DDBJ databases">
        <authorList>
            <person name="Li R."/>
            <person name="Bekaert M."/>
        </authorList>
    </citation>
    <scope>NUCLEOTIDE SEQUENCE</scope>
    <source>
        <strain evidence="4">Farmed</strain>
    </source>
</reference>
<dbReference type="InterPro" id="IPR016024">
    <property type="entry name" value="ARM-type_fold"/>
</dbReference>
<dbReference type="GO" id="GO:0005737">
    <property type="term" value="C:cytoplasm"/>
    <property type="evidence" value="ECO:0007669"/>
    <property type="project" value="TreeGrafter"/>
</dbReference>
<accession>A0A812CGL0</accession>
<dbReference type="GO" id="GO:0005912">
    <property type="term" value="C:adherens junction"/>
    <property type="evidence" value="ECO:0007669"/>
    <property type="project" value="TreeGrafter"/>
</dbReference>
<dbReference type="Proteomes" id="UP000597762">
    <property type="component" value="Unassembled WGS sequence"/>
</dbReference>
<dbReference type="InterPro" id="IPR028435">
    <property type="entry name" value="Plakophilin/d_Catenin"/>
</dbReference>
<keyword evidence="1" id="KW-0677">Repeat</keyword>
<organism evidence="4 5">
    <name type="scientific">Acanthosepion pharaonis</name>
    <name type="common">Pharaoh cuttlefish</name>
    <name type="synonym">Sepia pharaonis</name>
    <dbReference type="NCBI Taxonomy" id="158019"/>
    <lineage>
        <taxon>Eukaryota</taxon>
        <taxon>Metazoa</taxon>
        <taxon>Spiralia</taxon>
        <taxon>Lophotrochozoa</taxon>
        <taxon>Mollusca</taxon>
        <taxon>Cephalopoda</taxon>
        <taxon>Coleoidea</taxon>
        <taxon>Decapodiformes</taxon>
        <taxon>Sepiida</taxon>
        <taxon>Sepiina</taxon>
        <taxon>Sepiidae</taxon>
        <taxon>Acanthosepion</taxon>
    </lineage>
</organism>
<dbReference type="PANTHER" id="PTHR10372:SF27">
    <property type="entry name" value="ADHERENS JUNCTION PROTEIN P120"/>
    <property type="match status" value="1"/>
</dbReference>
<evidence type="ECO:0000256" key="3">
    <source>
        <dbReference type="SAM" id="Phobius"/>
    </source>
</evidence>
<keyword evidence="3" id="KW-0812">Transmembrane</keyword>
<dbReference type="GO" id="GO:0098609">
    <property type="term" value="P:cell-cell adhesion"/>
    <property type="evidence" value="ECO:0007669"/>
    <property type="project" value="InterPro"/>
</dbReference>
<dbReference type="AlphaFoldDB" id="A0A812CGL0"/>
<feature type="transmembrane region" description="Helical" evidence="3">
    <location>
        <begin position="259"/>
        <end position="287"/>
    </location>
</feature>
<dbReference type="GO" id="GO:0005634">
    <property type="term" value="C:nucleus"/>
    <property type="evidence" value="ECO:0007669"/>
    <property type="project" value="TreeGrafter"/>
</dbReference>
<evidence type="ECO:0000313" key="4">
    <source>
        <dbReference type="EMBL" id="CAE1263610.1"/>
    </source>
</evidence>
<feature type="region of interest" description="Disordered" evidence="2">
    <location>
        <begin position="143"/>
        <end position="179"/>
    </location>
</feature>
<feature type="transmembrane region" description="Helical" evidence="3">
    <location>
        <begin position="395"/>
        <end position="415"/>
    </location>
</feature>
<feature type="transmembrane region" description="Helical" evidence="3">
    <location>
        <begin position="368"/>
        <end position="389"/>
    </location>
</feature>
<keyword evidence="3" id="KW-1133">Transmembrane helix</keyword>
<evidence type="ECO:0000313" key="5">
    <source>
        <dbReference type="Proteomes" id="UP000597762"/>
    </source>
</evidence>
<dbReference type="OrthoDB" id="3245100at2759"/>
<dbReference type="Gene3D" id="1.25.10.10">
    <property type="entry name" value="Leucine-rich Repeat Variant"/>
    <property type="match status" value="2"/>
</dbReference>
<evidence type="ECO:0000256" key="1">
    <source>
        <dbReference type="ARBA" id="ARBA00022737"/>
    </source>
</evidence>
<feature type="transmembrane region" description="Helical" evidence="3">
    <location>
        <begin position="466"/>
        <end position="492"/>
    </location>
</feature>
<evidence type="ECO:0000256" key="2">
    <source>
        <dbReference type="SAM" id="MobiDB-lite"/>
    </source>
</evidence>
<feature type="transmembrane region" description="Helical" evidence="3">
    <location>
        <begin position="427"/>
        <end position="454"/>
    </location>
</feature>
<protein>
    <submittedName>
        <fullName evidence="4">CTNND2</fullName>
    </submittedName>
</protein>
<comment type="caution">
    <text evidence="4">The sequence shown here is derived from an EMBL/GenBank/DDBJ whole genome shotgun (WGS) entry which is preliminary data.</text>
</comment>
<keyword evidence="5" id="KW-1185">Reference proteome</keyword>